<keyword evidence="11 15" id="KW-0472">Membrane</keyword>
<comment type="subcellular location">
    <subcellularLocation>
        <location evidence="1">Cell membrane</location>
        <topology evidence="1">Multi-pass membrane protein</topology>
    </subcellularLocation>
</comment>
<evidence type="ECO:0000313" key="17">
    <source>
        <dbReference type="EMBL" id="PVZ09277.1"/>
    </source>
</evidence>
<feature type="region of interest" description="Disordered" evidence="14">
    <location>
        <begin position="236"/>
        <end position="297"/>
    </location>
</feature>
<dbReference type="GO" id="GO:0005524">
    <property type="term" value="F:ATP binding"/>
    <property type="evidence" value="ECO:0007669"/>
    <property type="project" value="UniProtKB-UniRule"/>
</dbReference>
<evidence type="ECO:0000256" key="1">
    <source>
        <dbReference type="ARBA" id="ARBA00004651"/>
    </source>
</evidence>
<keyword evidence="9 15" id="KW-1133">Transmembrane helix</keyword>
<sequence>MATKPTRARKGSKRNTSATGTKKEGNIFKRIFITPIRETFSRDKIGFVIGAILLALALYTGIAIGSFFIHGGVDQSVVRDAPVSDILLGRAIVANACGIRGAVWAEWLMNGLFGFGSLFLLFYLFSLALKLMGVVKRVSIVRRLIFCGVMTFWTSLAAAFVYKLSGLEGFLRWGGMHGQEWTAFLERNIGMAGLIIVLLVMAVIIAVIVRSECMGFFRRLLGLSWVSVPKLPKREKKERNENAEAAAENDKEPAEEQFTGYLNNTEYEDEPAEETPNESADYLPPYEAEKPTEQSPAKGAELQVGPMTVELAKEEEKADDALLAGNRTDPRMDLASFKFPPVDLLTQYDLRQPPIDMNEIDENQKRIIATLDSFKIHVTPIKATVGPTVTLYEVAPDSGIKISRIRNLEDDIAMSLKAVGGIRIIAPMPGKGTIGIEVPNRKPQTVSMYSVLTSKKYQESDMELPVALGKTITNEVFIFDLCKMPHLLIAGATGQGKSVGLNAMITSLLYKKHPAELKFVLVDPKMLEFAVYETIERHYLAKLPDEDRAIVTDMTKVVPTLNSLCIEMDNRYRLLTDARVRNIKEYNDQIISGKLSPMQGHKFLPYIVLIVDEFADLIMTSGKEVERPITRIAQKARAAGIHMVIATQRPSTDIITGIIKANFPARIAFKVFSMIDSRTILDQPGANQLVGRGDMLFYQGKDIVRLQCAFLDTPECEAITHHIALQEGYTSAYELPEYIPEGDEGGPKTFNPQEKDPLFEEVARMVVNSQQGSTSNIQRKFNIGYNRAGRLMDQLEAAGIVSPQDGSKPRQVLIHDEMNLEHLFNTLR</sequence>
<feature type="domain" description="FtsK" evidence="16">
    <location>
        <begin position="473"/>
        <end position="678"/>
    </location>
</feature>
<evidence type="ECO:0000256" key="9">
    <source>
        <dbReference type="ARBA" id="ARBA00022989"/>
    </source>
</evidence>
<dbReference type="Proteomes" id="UP000245462">
    <property type="component" value="Unassembled WGS sequence"/>
</dbReference>
<comment type="similarity">
    <text evidence="2">Belongs to the FtsK/SpoIIIE/SftA family.</text>
</comment>
<dbReference type="InterPro" id="IPR027417">
    <property type="entry name" value="P-loop_NTPase"/>
</dbReference>
<dbReference type="PROSITE" id="PS50901">
    <property type="entry name" value="FTSK"/>
    <property type="match status" value="1"/>
</dbReference>
<keyword evidence="6 13" id="KW-0547">Nucleotide-binding</keyword>
<organism evidence="17 18">
    <name type="scientific">Porphyromonas loveana</name>
    <dbReference type="NCBI Taxonomy" id="1884669"/>
    <lineage>
        <taxon>Bacteria</taxon>
        <taxon>Pseudomonadati</taxon>
        <taxon>Bacteroidota</taxon>
        <taxon>Bacteroidia</taxon>
        <taxon>Bacteroidales</taxon>
        <taxon>Porphyromonadaceae</taxon>
        <taxon>Porphyromonas</taxon>
    </lineage>
</organism>
<dbReference type="Pfam" id="PF01580">
    <property type="entry name" value="FtsK_SpoIIIE"/>
    <property type="match status" value="1"/>
</dbReference>
<dbReference type="AlphaFoldDB" id="A0A2U1FAQ7"/>
<dbReference type="InterPro" id="IPR050206">
    <property type="entry name" value="FtsK/SpoIIIE/SftA"/>
</dbReference>
<evidence type="ECO:0000259" key="16">
    <source>
        <dbReference type="PROSITE" id="PS50901"/>
    </source>
</evidence>
<dbReference type="OrthoDB" id="9807790at2"/>
<name>A0A2U1FAQ7_9PORP</name>
<feature type="transmembrane region" description="Helical" evidence="15">
    <location>
        <begin position="189"/>
        <end position="209"/>
    </location>
</feature>
<evidence type="ECO:0000256" key="6">
    <source>
        <dbReference type="ARBA" id="ARBA00022741"/>
    </source>
</evidence>
<dbReference type="Gene3D" id="1.10.10.10">
    <property type="entry name" value="Winged helix-like DNA-binding domain superfamily/Winged helix DNA-binding domain"/>
    <property type="match status" value="1"/>
</dbReference>
<dbReference type="InterPro" id="IPR041027">
    <property type="entry name" value="FtsK_alpha"/>
</dbReference>
<feature type="compositionally biased region" description="Basic residues" evidence="14">
    <location>
        <begin position="1"/>
        <end position="13"/>
    </location>
</feature>
<accession>A0A2U1FAQ7</accession>
<proteinExistence type="inferred from homology"/>
<feature type="binding site" evidence="13">
    <location>
        <begin position="491"/>
        <end position="498"/>
    </location>
    <ligand>
        <name>ATP</name>
        <dbReference type="ChEBI" id="CHEBI:30616"/>
    </ligand>
</feature>
<evidence type="ECO:0000256" key="11">
    <source>
        <dbReference type="ARBA" id="ARBA00023136"/>
    </source>
</evidence>
<evidence type="ECO:0000313" key="18">
    <source>
        <dbReference type="Proteomes" id="UP000245462"/>
    </source>
</evidence>
<dbReference type="Pfam" id="PF13491">
    <property type="entry name" value="FtsK_4TM"/>
    <property type="match status" value="1"/>
</dbReference>
<dbReference type="RefSeq" id="WP_116679443.1">
    <property type="nucleotide sequence ID" value="NZ_JBGXZY010000105.1"/>
</dbReference>
<reference evidence="17 18" key="1">
    <citation type="submission" date="2018-04" db="EMBL/GenBank/DDBJ databases">
        <title>Genomic Encyclopedia of Type Strains, Phase IV (KMG-IV): sequencing the most valuable type-strain genomes for metagenomic binning, comparative biology and taxonomic classification.</title>
        <authorList>
            <person name="Goeker M."/>
        </authorList>
    </citation>
    <scope>NUCLEOTIDE SEQUENCE [LARGE SCALE GENOMIC DNA]</scope>
    <source>
        <strain evidence="17 18">DSM 28520</strain>
    </source>
</reference>
<dbReference type="EMBL" id="QEKY01000009">
    <property type="protein sequence ID" value="PVZ09277.1"/>
    <property type="molecule type" value="Genomic_DNA"/>
</dbReference>
<dbReference type="InterPro" id="IPR025199">
    <property type="entry name" value="FtsK_4TM"/>
</dbReference>
<evidence type="ECO:0000256" key="7">
    <source>
        <dbReference type="ARBA" id="ARBA00022829"/>
    </source>
</evidence>
<keyword evidence="7" id="KW-0159">Chromosome partition</keyword>
<dbReference type="InterPro" id="IPR036390">
    <property type="entry name" value="WH_DNA-bd_sf"/>
</dbReference>
<dbReference type="PANTHER" id="PTHR22683">
    <property type="entry name" value="SPORULATION PROTEIN RELATED"/>
    <property type="match status" value="1"/>
</dbReference>
<dbReference type="SMART" id="SM00843">
    <property type="entry name" value="Ftsk_gamma"/>
    <property type="match status" value="1"/>
</dbReference>
<dbReference type="CDD" id="cd01127">
    <property type="entry name" value="TrwB_TraG_TraD_VirD4"/>
    <property type="match status" value="1"/>
</dbReference>
<dbReference type="Gene3D" id="3.40.50.300">
    <property type="entry name" value="P-loop containing nucleotide triphosphate hydrolases"/>
    <property type="match status" value="1"/>
</dbReference>
<dbReference type="GO" id="GO:0003677">
    <property type="term" value="F:DNA binding"/>
    <property type="evidence" value="ECO:0007669"/>
    <property type="project" value="UniProtKB-KW"/>
</dbReference>
<dbReference type="Gene3D" id="3.30.980.40">
    <property type="match status" value="1"/>
</dbReference>
<evidence type="ECO:0000256" key="10">
    <source>
        <dbReference type="ARBA" id="ARBA00023125"/>
    </source>
</evidence>
<keyword evidence="18" id="KW-1185">Reference proteome</keyword>
<feature type="transmembrane region" description="Helical" evidence="15">
    <location>
        <begin position="45"/>
        <end position="69"/>
    </location>
</feature>
<dbReference type="Pfam" id="PF17854">
    <property type="entry name" value="FtsK_alpha"/>
    <property type="match status" value="1"/>
</dbReference>
<keyword evidence="12" id="KW-0131">Cell cycle</keyword>
<evidence type="ECO:0000256" key="8">
    <source>
        <dbReference type="ARBA" id="ARBA00022840"/>
    </source>
</evidence>
<feature type="transmembrane region" description="Helical" evidence="15">
    <location>
        <begin position="144"/>
        <end position="162"/>
    </location>
</feature>
<dbReference type="Pfam" id="PF09397">
    <property type="entry name" value="FtsK_gamma"/>
    <property type="match status" value="1"/>
</dbReference>
<feature type="compositionally biased region" description="Acidic residues" evidence="14">
    <location>
        <begin position="266"/>
        <end position="276"/>
    </location>
</feature>
<feature type="region of interest" description="Disordered" evidence="14">
    <location>
        <begin position="1"/>
        <end position="20"/>
    </location>
</feature>
<dbReference type="GeneID" id="94550909"/>
<evidence type="ECO:0000256" key="2">
    <source>
        <dbReference type="ARBA" id="ARBA00006474"/>
    </source>
</evidence>
<dbReference type="PANTHER" id="PTHR22683:SF41">
    <property type="entry name" value="DNA TRANSLOCASE FTSK"/>
    <property type="match status" value="1"/>
</dbReference>
<dbReference type="SUPFAM" id="SSF46785">
    <property type="entry name" value="Winged helix' DNA-binding domain"/>
    <property type="match status" value="1"/>
</dbReference>
<feature type="compositionally biased region" description="Basic and acidic residues" evidence="14">
    <location>
        <begin position="236"/>
        <end position="254"/>
    </location>
</feature>
<keyword evidence="3" id="KW-1003">Cell membrane</keyword>
<keyword evidence="8 13" id="KW-0067">ATP-binding</keyword>
<protein>
    <submittedName>
        <fullName evidence="17">S-DNA-T family DNA segregation ATPase FtsK/SpoIIIE</fullName>
    </submittedName>
</protein>
<comment type="caution">
    <text evidence="17">The sequence shown here is derived from an EMBL/GenBank/DDBJ whole genome shotgun (WGS) entry which is preliminary data.</text>
</comment>
<evidence type="ECO:0000256" key="3">
    <source>
        <dbReference type="ARBA" id="ARBA00022475"/>
    </source>
</evidence>
<evidence type="ECO:0000256" key="13">
    <source>
        <dbReference type="PROSITE-ProRule" id="PRU00289"/>
    </source>
</evidence>
<dbReference type="GO" id="GO:0005886">
    <property type="term" value="C:plasma membrane"/>
    <property type="evidence" value="ECO:0007669"/>
    <property type="project" value="UniProtKB-SubCell"/>
</dbReference>
<dbReference type="InterPro" id="IPR018541">
    <property type="entry name" value="Ftsk_gamma"/>
</dbReference>
<evidence type="ECO:0000256" key="5">
    <source>
        <dbReference type="ARBA" id="ARBA00022692"/>
    </source>
</evidence>
<dbReference type="GO" id="GO:0007059">
    <property type="term" value="P:chromosome segregation"/>
    <property type="evidence" value="ECO:0007669"/>
    <property type="project" value="UniProtKB-KW"/>
</dbReference>
<dbReference type="GO" id="GO:0051301">
    <property type="term" value="P:cell division"/>
    <property type="evidence" value="ECO:0007669"/>
    <property type="project" value="UniProtKB-KW"/>
</dbReference>
<dbReference type="InterPro" id="IPR036388">
    <property type="entry name" value="WH-like_DNA-bd_sf"/>
</dbReference>
<evidence type="ECO:0000256" key="4">
    <source>
        <dbReference type="ARBA" id="ARBA00022618"/>
    </source>
</evidence>
<keyword evidence="4" id="KW-0132">Cell division</keyword>
<gene>
    <name evidence="17" type="ORF">C7382_10918</name>
</gene>
<evidence type="ECO:0000256" key="12">
    <source>
        <dbReference type="ARBA" id="ARBA00023306"/>
    </source>
</evidence>
<keyword evidence="10" id="KW-0238">DNA-binding</keyword>
<dbReference type="SUPFAM" id="SSF52540">
    <property type="entry name" value="P-loop containing nucleoside triphosphate hydrolases"/>
    <property type="match status" value="1"/>
</dbReference>
<keyword evidence="5 15" id="KW-0812">Transmembrane</keyword>
<dbReference type="InterPro" id="IPR002543">
    <property type="entry name" value="FtsK_dom"/>
</dbReference>
<feature type="transmembrane region" description="Helical" evidence="15">
    <location>
        <begin position="112"/>
        <end position="132"/>
    </location>
</feature>
<evidence type="ECO:0000256" key="14">
    <source>
        <dbReference type="SAM" id="MobiDB-lite"/>
    </source>
</evidence>
<evidence type="ECO:0000256" key="15">
    <source>
        <dbReference type="SAM" id="Phobius"/>
    </source>
</evidence>